<dbReference type="OMA" id="RRTEIPW"/>
<reference evidence="2 3" key="1">
    <citation type="submission" date="2015-12" db="EMBL/GenBank/DDBJ databases">
        <title>Genome sequence of Tistrella mobilis MCCC 1A02139.</title>
        <authorList>
            <person name="Lu L."/>
            <person name="Lai Q."/>
            <person name="Shao Z."/>
            <person name="Qian P."/>
        </authorList>
    </citation>
    <scope>NUCLEOTIDE SEQUENCE [LARGE SCALE GENOMIC DNA]</scope>
    <source>
        <strain evidence="2 3">MCCC 1A02139</strain>
    </source>
</reference>
<reference evidence="1 4" key="2">
    <citation type="journal article" date="2018" name="Nat. Biotechnol.">
        <title>A standardized bacterial taxonomy based on genome phylogeny substantially revises the tree of life.</title>
        <authorList>
            <person name="Parks D.H."/>
            <person name="Chuvochina M."/>
            <person name="Waite D.W."/>
            <person name="Rinke C."/>
            <person name="Skarshewski A."/>
            <person name="Chaumeil P.A."/>
            <person name="Hugenholtz P."/>
        </authorList>
    </citation>
    <scope>NUCLEOTIDE SEQUENCE [LARGE SCALE GENOMIC DNA]</scope>
    <source>
        <strain evidence="1">UBA8739</strain>
    </source>
</reference>
<dbReference type="RefSeq" id="WP_014753345.1">
    <property type="nucleotide sequence ID" value="NZ_CP121011.1"/>
</dbReference>
<proteinExistence type="predicted"/>
<dbReference type="Proteomes" id="UP000257706">
    <property type="component" value="Unassembled WGS sequence"/>
</dbReference>
<evidence type="ECO:0000313" key="1">
    <source>
        <dbReference type="EMBL" id="HAE49680.1"/>
    </source>
</evidence>
<protein>
    <submittedName>
        <fullName evidence="2">Plasmid replication protein</fullName>
    </submittedName>
</protein>
<comment type="caution">
    <text evidence="2">The sequence shown here is derived from an EMBL/GenBank/DDBJ whole genome shotgun (WGS) entry which is preliminary data.</text>
</comment>
<dbReference type="EMBL" id="DMAI01000324">
    <property type="protein sequence ID" value="HAE49680.1"/>
    <property type="molecule type" value="Genomic_DNA"/>
</dbReference>
<evidence type="ECO:0000313" key="4">
    <source>
        <dbReference type="Proteomes" id="UP000257706"/>
    </source>
</evidence>
<name>A0A161R0S6_9PROT</name>
<dbReference type="EMBL" id="LPZR01000187">
    <property type="protein sequence ID" value="KYO50931.1"/>
    <property type="molecule type" value="Genomic_DNA"/>
</dbReference>
<dbReference type="InterPro" id="IPR006881">
    <property type="entry name" value="RepA_C"/>
</dbReference>
<dbReference type="GeneID" id="97239808"/>
<evidence type="ECO:0000313" key="2">
    <source>
        <dbReference type="EMBL" id="KYO50931.1"/>
    </source>
</evidence>
<dbReference type="Proteomes" id="UP000075787">
    <property type="component" value="Unassembled WGS sequence"/>
</dbReference>
<gene>
    <name evidence="2" type="ORF">AUP44_11075</name>
    <name evidence="1" type="ORF">DCK97_19880</name>
</gene>
<dbReference type="AlphaFoldDB" id="A0A161R0S6"/>
<dbReference type="Pfam" id="PF04796">
    <property type="entry name" value="RepA_C"/>
    <property type="match status" value="1"/>
</dbReference>
<organism evidence="2 3">
    <name type="scientific">Tistrella mobilis</name>
    <dbReference type="NCBI Taxonomy" id="171437"/>
    <lineage>
        <taxon>Bacteria</taxon>
        <taxon>Pseudomonadati</taxon>
        <taxon>Pseudomonadota</taxon>
        <taxon>Alphaproteobacteria</taxon>
        <taxon>Geminicoccales</taxon>
        <taxon>Geminicoccaceae</taxon>
        <taxon>Tistrella</taxon>
    </lineage>
</organism>
<sequence>MADVHQQLMLHGLEQVMATADSAAERRRVRWAHEMMSLENETINYLHSGFAQAALPHREPKNPLEPWVRRNGAYQLIIRPGILPLKDKIVDIGVPYGTKARLIMIYFQTEAVRSQSQVVDLGPTMASWLRKMGLSTSGGPRGSYAPVREQALRIARCEFTMRFERGSAEARLADQRIVDGMDLWRDDSDAEDLFRTGGEWVRHVKLSEAFFEHLMEHSVPLSEEAIARLKHSSLALDLYVWLTYRLHALKREITVPWHALSDHFGSESGHRVLAFRLKEVLKDVLAVYPEANVEASGRGLVLKPSKPSVAVSSVAVKLPSRLKRA</sequence>
<evidence type="ECO:0000313" key="3">
    <source>
        <dbReference type="Proteomes" id="UP000075787"/>
    </source>
</evidence>
<dbReference type="OrthoDB" id="932750at2"/>
<accession>A0A161R0S6</accession>